<feature type="transmembrane region" description="Helical" evidence="1">
    <location>
        <begin position="33"/>
        <end position="58"/>
    </location>
</feature>
<organism evidence="2 3">
    <name type="scientific">Burkholderia ambifaria (strain MC40-6)</name>
    <dbReference type="NCBI Taxonomy" id="398577"/>
    <lineage>
        <taxon>Bacteria</taxon>
        <taxon>Pseudomonadati</taxon>
        <taxon>Pseudomonadota</taxon>
        <taxon>Betaproteobacteria</taxon>
        <taxon>Burkholderiales</taxon>
        <taxon>Burkholderiaceae</taxon>
        <taxon>Burkholderia</taxon>
        <taxon>Burkholderia cepacia complex</taxon>
    </lineage>
</organism>
<gene>
    <name evidence="2" type="ordered locus">BamMC406_5385</name>
</gene>
<feature type="transmembrane region" description="Helical" evidence="1">
    <location>
        <begin position="70"/>
        <end position="100"/>
    </location>
</feature>
<feature type="transmembrane region" description="Helical" evidence="1">
    <location>
        <begin position="150"/>
        <end position="168"/>
    </location>
</feature>
<accession>B1Z1X4</accession>
<dbReference type="HOGENOM" id="CLU_1136348_0_0_4"/>
<feature type="transmembrane region" description="Helical" evidence="1">
    <location>
        <begin position="188"/>
        <end position="209"/>
    </location>
</feature>
<protein>
    <submittedName>
        <fullName evidence="2">Uncharacterized protein</fullName>
    </submittedName>
</protein>
<proteinExistence type="predicted"/>
<dbReference type="AlphaFoldDB" id="B1Z1X4"/>
<keyword evidence="1" id="KW-1133">Transmembrane helix</keyword>
<dbReference type="RefSeq" id="WP_012367046.1">
    <property type="nucleotide sequence ID" value="NC_010552.1"/>
</dbReference>
<dbReference type="KEGG" id="bac:BamMC406_5385"/>
<name>B1Z1X4_BURA4</name>
<keyword evidence="1" id="KW-0812">Transmembrane</keyword>
<dbReference type="Proteomes" id="UP000001680">
    <property type="component" value="Chromosome 2"/>
</dbReference>
<evidence type="ECO:0000313" key="3">
    <source>
        <dbReference type="Proteomes" id="UP000001680"/>
    </source>
</evidence>
<dbReference type="EMBL" id="CP001026">
    <property type="protein sequence ID" value="ACB67829.1"/>
    <property type="molecule type" value="Genomic_DNA"/>
</dbReference>
<evidence type="ECO:0000256" key="1">
    <source>
        <dbReference type="SAM" id="Phobius"/>
    </source>
</evidence>
<reference evidence="3" key="1">
    <citation type="submission" date="2008-04" db="EMBL/GenBank/DDBJ databases">
        <title>Complete sequence of chromosome 2 of Burkholderia ambifaria MC40-6.</title>
        <authorList>
            <person name="Copeland A."/>
            <person name="Lucas S."/>
            <person name="Lapidus A."/>
            <person name="Glavina del Rio T."/>
            <person name="Dalin E."/>
            <person name="Tice H."/>
            <person name="Pitluck S."/>
            <person name="Chain P."/>
            <person name="Malfatti S."/>
            <person name="Shin M."/>
            <person name="Vergez L."/>
            <person name="Lang D."/>
            <person name="Schmutz J."/>
            <person name="Larimer F."/>
            <person name="Land M."/>
            <person name="Hauser L."/>
            <person name="Kyrpides N."/>
            <person name="Lykidis A."/>
            <person name="Ramette A."/>
            <person name="Konstantinidis K."/>
            <person name="Tiedje J."/>
            <person name="Richardson P."/>
        </authorList>
    </citation>
    <scope>NUCLEOTIDE SEQUENCE [LARGE SCALE GENOMIC DNA]</scope>
    <source>
        <strain evidence="3">MC40-6</strain>
    </source>
</reference>
<keyword evidence="1" id="KW-0472">Membrane</keyword>
<sequence>MTIANSAFFKILKMLDGMTQLPPQAMQTAFDKWVAFIAAVCRWTGVVLFAILLGFVGWVKFIHPIQGGWLTLALFIGIATTIFALVSLVVDVIPAAVMLVRFKQNSLKRLILEIEHDSMHARKLLIFDRQLLERTDAWLSIRIARIKDRLGFFLGGAEKVAILALGSMGWATLNTLKSLQNTWQQNAFLYGAAFLGGLAIGGVMLNVIVQRYTYQRDLLALALDLIDQQDELDRRRRQQRGGHA</sequence>
<dbReference type="OrthoDB" id="9029675at2"/>
<evidence type="ECO:0000313" key="2">
    <source>
        <dbReference type="EMBL" id="ACB67829.1"/>
    </source>
</evidence>